<evidence type="ECO:0000259" key="1">
    <source>
        <dbReference type="PROSITE" id="PS51819"/>
    </source>
</evidence>
<dbReference type="EMBL" id="ANBP01000054">
    <property type="protein sequence ID" value="KAB7751769.1"/>
    <property type="molecule type" value="Genomic_DNA"/>
</dbReference>
<protein>
    <submittedName>
        <fullName evidence="2">Glyoxalase</fullName>
    </submittedName>
</protein>
<dbReference type="SUPFAM" id="SSF54593">
    <property type="entry name" value="Glyoxalase/Bleomycin resistance protein/Dihydroxybiphenyl dioxygenase"/>
    <property type="match status" value="3"/>
</dbReference>
<keyword evidence="3" id="KW-1185">Reference proteome</keyword>
<feature type="domain" description="VOC" evidence="1">
    <location>
        <begin position="62"/>
        <end position="185"/>
    </location>
</feature>
<accession>A0A5N5UTE4</accession>
<evidence type="ECO:0000313" key="2">
    <source>
        <dbReference type="EMBL" id="KAB7751769.1"/>
    </source>
</evidence>
<dbReference type="CDD" id="cd07246">
    <property type="entry name" value="VOC_like"/>
    <property type="match status" value="1"/>
</dbReference>
<organism evidence="2 3">
    <name type="scientific">Mycolicibacterium phlei DSM 43239 = CCUG 21000</name>
    <dbReference type="NCBI Taxonomy" id="1226750"/>
    <lineage>
        <taxon>Bacteria</taxon>
        <taxon>Bacillati</taxon>
        <taxon>Actinomycetota</taxon>
        <taxon>Actinomycetes</taxon>
        <taxon>Mycobacteriales</taxon>
        <taxon>Mycobacteriaceae</taxon>
        <taxon>Mycolicibacterium</taxon>
    </lineage>
</organism>
<gene>
    <name evidence="2" type="ORF">MPHL21000_23665</name>
</gene>
<dbReference type="InterPro" id="IPR037523">
    <property type="entry name" value="VOC_core"/>
</dbReference>
<proteinExistence type="predicted"/>
<dbReference type="InterPro" id="IPR029068">
    <property type="entry name" value="Glyas_Bleomycin-R_OHBP_Dase"/>
</dbReference>
<feature type="domain" description="VOC" evidence="1">
    <location>
        <begin position="314"/>
        <end position="420"/>
    </location>
</feature>
<dbReference type="Pfam" id="PF00903">
    <property type="entry name" value="Glyoxalase"/>
    <property type="match status" value="1"/>
</dbReference>
<evidence type="ECO:0000313" key="3">
    <source>
        <dbReference type="Proteomes" id="UP000325690"/>
    </source>
</evidence>
<dbReference type="PANTHER" id="PTHR33993:SF14">
    <property type="entry name" value="GB|AAF24581.1"/>
    <property type="match status" value="1"/>
</dbReference>
<dbReference type="InterPro" id="IPR004360">
    <property type="entry name" value="Glyas_Fos-R_dOase_dom"/>
</dbReference>
<dbReference type="AlphaFoldDB" id="A0A5N5UTE4"/>
<name>A0A5N5UTE4_MYCPH</name>
<dbReference type="Gene3D" id="3.30.720.110">
    <property type="match status" value="1"/>
</dbReference>
<dbReference type="PANTHER" id="PTHR33993">
    <property type="entry name" value="GLYOXALASE-RELATED"/>
    <property type="match status" value="1"/>
</dbReference>
<dbReference type="Gene3D" id="3.10.180.10">
    <property type="entry name" value="2,3-Dihydroxybiphenyl 1,2-Dioxygenase, domain 1"/>
    <property type="match status" value="2"/>
</dbReference>
<dbReference type="InterPro" id="IPR052164">
    <property type="entry name" value="Anthracycline_SecMetBiosynth"/>
</dbReference>
<dbReference type="RefSeq" id="WP_003886844.1">
    <property type="nucleotide sequence ID" value="NZ_ANBO01000045.1"/>
</dbReference>
<sequence>MSDPLDVLRGDDLPVHPDPAFAARLRARLESALNLPTGTEGVTMSGTAAVLDELTSDQAPPRPAAVPYLTVPDARAAIAWYGDVFEATVVGAPVEMDDGRIGHAELLIAGGVLYLADEYPEIGLKAPSPQGVSVSLQLSVDDTDATLERARRHGAQVQREPYENYGARNAAIIDPFGHRWMLHGPVTGTAVPIQHGDTGFVSVWVPDADRAAAFYGHVLGWTYDPATRRVTSTDMPIGIVSSDSRQGMLCCYAVTDLDAARQSILDGGGRVGDRREEDFGAVLDATDPSGLAFAVFQPNPGTPRPALNGTGPGELSYITQFVPDSATFRAFYSRVLFWTFEPGRIDDGWGVRETRPMTGIAGGNTEAAVVPMWTVEDVDAAVERVREAGGTVLEEPSNQPYGRSAMCADDQGVRFYLLAISV</sequence>
<reference evidence="2 3" key="1">
    <citation type="submission" date="2012-10" db="EMBL/GenBank/DDBJ databases">
        <title>The draft sequence of the Mycobacterium pheli genome.</title>
        <authorList>
            <person name="Pettersson B.M.F."/>
            <person name="Das S."/>
            <person name="Dasgupta S."/>
            <person name="Bhattacharya A."/>
            <person name="Kirsebom L.A."/>
        </authorList>
    </citation>
    <scope>NUCLEOTIDE SEQUENCE [LARGE SCALE GENOMIC DNA]</scope>
    <source>
        <strain evidence="2 3">CCUG 21000</strain>
    </source>
</reference>
<dbReference type="GeneID" id="74301671"/>
<dbReference type="PROSITE" id="PS51819">
    <property type="entry name" value="VOC"/>
    <property type="match status" value="2"/>
</dbReference>
<dbReference type="Gene3D" id="3.30.720.120">
    <property type="match status" value="1"/>
</dbReference>
<dbReference type="Proteomes" id="UP000325690">
    <property type="component" value="Unassembled WGS sequence"/>
</dbReference>
<dbReference type="InterPro" id="IPR041581">
    <property type="entry name" value="Glyoxalase_6"/>
</dbReference>
<dbReference type="Pfam" id="PF18029">
    <property type="entry name" value="Glyoxalase_6"/>
    <property type="match status" value="2"/>
</dbReference>
<comment type="caution">
    <text evidence="2">The sequence shown here is derived from an EMBL/GenBank/DDBJ whole genome shotgun (WGS) entry which is preliminary data.</text>
</comment>